<dbReference type="FunFam" id="3.40.50.300:FF:000302">
    <property type="entry name" value="ATP-binding cassette subfamily B member 5"/>
    <property type="match status" value="1"/>
</dbReference>
<feature type="compositionally biased region" description="Basic and acidic residues" evidence="10">
    <location>
        <begin position="99"/>
        <end position="114"/>
    </location>
</feature>
<feature type="transmembrane region" description="Helical" evidence="11">
    <location>
        <begin position="842"/>
        <end position="868"/>
    </location>
</feature>
<comment type="similarity">
    <text evidence="2">Belongs to the ABC transporter superfamily. ABCB family. Multidrug resistance exporter (TC 3.A.1.201) subfamily.</text>
</comment>
<dbReference type="InterPro" id="IPR027417">
    <property type="entry name" value="P-loop_NTPase"/>
</dbReference>
<organism evidence="14 15">
    <name type="scientific">Dioszegia hungarica</name>
    <dbReference type="NCBI Taxonomy" id="4972"/>
    <lineage>
        <taxon>Eukaryota</taxon>
        <taxon>Fungi</taxon>
        <taxon>Dikarya</taxon>
        <taxon>Basidiomycota</taxon>
        <taxon>Agaricomycotina</taxon>
        <taxon>Tremellomycetes</taxon>
        <taxon>Tremellales</taxon>
        <taxon>Bulleribasidiaceae</taxon>
        <taxon>Dioszegia</taxon>
    </lineage>
</organism>
<feature type="transmembrane region" description="Helical" evidence="11">
    <location>
        <begin position="311"/>
        <end position="330"/>
    </location>
</feature>
<dbReference type="GO" id="GO:0016887">
    <property type="term" value="F:ATP hydrolysis activity"/>
    <property type="evidence" value="ECO:0007669"/>
    <property type="project" value="InterPro"/>
</dbReference>
<evidence type="ECO:0000313" key="15">
    <source>
        <dbReference type="Proteomes" id="UP001164286"/>
    </source>
</evidence>
<dbReference type="SMART" id="SM00382">
    <property type="entry name" value="AAA"/>
    <property type="match status" value="2"/>
</dbReference>
<evidence type="ECO:0000256" key="11">
    <source>
        <dbReference type="SAM" id="Phobius"/>
    </source>
</evidence>
<feature type="transmembrane region" description="Helical" evidence="11">
    <location>
        <begin position="236"/>
        <end position="259"/>
    </location>
</feature>
<dbReference type="PROSITE" id="PS50929">
    <property type="entry name" value="ABC_TM1F"/>
    <property type="match status" value="2"/>
</dbReference>
<reference evidence="14" key="1">
    <citation type="journal article" date="2022" name="G3 (Bethesda)">
        <title>High quality genome of the basidiomycete yeast Dioszegia hungarica PDD-24b-2 isolated from cloud water.</title>
        <authorList>
            <person name="Jarrige D."/>
            <person name="Haridas S."/>
            <person name="Bleykasten-Grosshans C."/>
            <person name="Joly M."/>
            <person name="Nadalig T."/>
            <person name="Sancelme M."/>
            <person name="Vuilleumier S."/>
            <person name="Grigoriev I.V."/>
            <person name="Amato P."/>
            <person name="Bringel F."/>
        </authorList>
    </citation>
    <scope>NUCLEOTIDE SEQUENCE</scope>
    <source>
        <strain evidence="14">PDD-24b-2</strain>
    </source>
</reference>
<dbReference type="Gene3D" id="3.40.50.300">
    <property type="entry name" value="P-loop containing nucleotide triphosphate hydrolases"/>
    <property type="match status" value="2"/>
</dbReference>
<feature type="domain" description="ABC transporter" evidence="12">
    <location>
        <begin position="513"/>
        <end position="758"/>
    </location>
</feature>
<dbReference type="InterPro" id="IPR036640">
    <property type="entry name" value="ABC1_TM_sf"/>
</dbReference>
<dbReference type="PANTHER" id="PTHR43394:SF27">
    <property type="entry name" value="ATP-DEPENDENT TRANSLOCASE ABCB1-LIKE"/>
    <property type="match status" value="1"/>
</dbReference>
<evidence type="ECO:0000256" key="8">
    <source>
        <dbReference type="ARBA" id="ARBA00022989"/>
    </source>
</evidence>
<dbReference type="Pfam" id="PF00005">
    <property type="entry name" value="ABC_tran"/>
    <property type="match status" value="2"/>
</dbReference>
<evidence type="ECO:0000259" key="13">
    <source>
        <dbReference type="PROSITE" id="PS50929"/>
    </source>
</evidence>
<dbReference type="Gene3D" id="1.20.1560.10">
    <property type="entry name" value="ABC transporter type 1, transmembrane domain"/>
    <property type="match status" value="1"/>
</dbReference>
<keyword evidence="7" id="KW-0067">ATP-binding</keyword>
<feature type="transmembrane region" description="Helical" evidence="11">
    <location>
        <begin position="336"/>
        <end position="357"/>
    </location>
</feature>
<evidence type="ECO:0000256" key="4">
    <source>
        <dbReference type="ARBA" id="ARBA00022475"/>
    </source>
</evidence>
<feature type="region of interest" description="Disordered" evidence="10">
    <location>
        <begin position="1"/>
        <end position="144"/>
    </location>
</feature>
<feature type="transmembrane region" description="Helical" evidence="11">
    <location>
        <begin position="965"/>
        <end position="985"/>
    </location>
</feature>
<comment type="subcellular location">
    <subcellularLocation>
        <location evidence="1">Membrane</location>
        <topology evidence="1">Multi-pass membrane protein</topology>
    </subcellularLocation>
</comment>
<name>A0AA38H405_9TREE</name>
<comment type="caution">
    <text evidence="14">The sequence shown here is derived from an EMBL/GenBank/DDBJ whole genome shotgun (WGS) entry which is preliminary data.</text>
</comment>
<feature type="compositionally biased region" description="Basic and acidic residues" evidence="10">
    <location>
        <begin position="79"/>
        <end position="89"/>
    </location>
</feature>
<evidence type="ECO:0000256" key="1">
    <source>
        <dbReference type="ARBA" id="ARBA00004141"/>
    </source>
</evidence>
<sequence>MADIAPPNPSGHPSSHADAERREEHLAEDERQLAQSELTVPPVGIPLPGAIGSLHAPPPVTSTSTSTAPTLHATSSASSDDHPNLKGEDAQVAAQLASQKKESPSSTDLSEKHAASVSEKPKKRGFFARKKDKDAAAKKGKDKEDELNTLPPVSLFALFRFATKFEIMLDIIGLFLAAAAGATQPLMTLIFGRLTNSFTQFSIIAQEIAAEGINARTLQALSDAQAELRSDSGKNALYLVAIGLGMFVCTYLYMFIWNYTGELNAKRLREAYLRAVLRQEIAYFDDLGAGEVATRIQTDCHLVQEGTSEKVANATMFAATFVTGFALAYARSWRLALALSAILPVIMVAGFIMFTAISKYTVGSLEYVANAGTLAEEVIGSVRTIHAFGTSLVIGKRFDGMIEKARVMGRKGSIIEATGLSIMFWSIYSAYALAFFFGGILVSQGLADVGIVINVFMSILIGSFSIALLAPEMTSISKGKAAAAKLYDTIDRQSLIDSSRTDGLKPDSVEGVITFEGVKFHYPSRTNVPILKGFSAEFPAGASVALVGASGSGKSTVVSLVERFYDPIEGRVMLDGRDVKNLNIKWLRQQIGLVSQEPTLFATSVRGNVEHGLIGSKWENASDEEKFKLVQQACIDANAHDFITKLPNGYETNVGERGMLLSGGQKQRVAIARAIVSDPRILLLDEATSALDTQSEGIVQDALDKASRGRTTITIAHRLSTIKDADNIIVMGSGEILEQGTHNDLLADETGPYAMLVSTQKLAQVADMTAEMEADEQVVGSPMSEKVNFPGLGRATTGRSVASAAMEAVQAKRIEEEESADRIPSATKLYARLIKLNRTGKWLYIFGIIGAILNGLVYPALAILFGQALQDFATTDTNQLRENLTVKARWYFIASIAAAIVGFVQILCFSRTGWDLTAKLRSLAFSSTLKHDIEWFDEEKNSTGAVTSNIADWPQKVQGLFGPTLGTIIQSISTVVGGCIIGLIYSPLLALIGIACIPLLISGGYIRLKVVVLKDQRMKKIHAASAHLASEAAGAVRTVAALTREDDMDRIYSKALEEPMRVSFNGALKSQALYAASQGVSFLIIALVFYIGSLWIIEGRITTAAFFTVLTSVVFAALQAGNVFTFVPDASKANGSAASIFQMHDYAPEVDSLTTDGIHLNPVDVKGHIRMEGIHFRYPSRPSVRVLRDLTIDVPPGTYVALVGPSGCGKSTTVQMLERFYDPLVGKVTLDGQDIKDLNVSSYRSQMALVSQEPTLYAGSVRFNILLGANKPMQEVTEEEIIKACKDANIYDFIVSLPDGFDTEVGGKGSQLSGGQKQRIAIARALIRNPKVLLLDEATSALDSQSERVVQDALDRAAKGRTTIAIAHRLSTIQKADIIYCFAEGRVAEKGTHAELLAKRGAYFELVQMQNLSRQE</sequence>
<evidence type="ECO:0000256" key="5">
    <source>
        <dbReference type="ARBA" id="ARBA00022692"/>
    </source>
</evidence>
<dbReference type="PROSITE" id="PS00211">
    <property type="entry name" value="ABC_TRANSPORTER_1"/>
    <property type="match status" value="2"/>
</dbReference>
<dbReference type="GO" id="GO:0005524">
    <property type="term" value="F:ATP binding"/>
    <property type="evidence" value="ECO:0007669"/>
    <property type="project" value="UniProtKB-KW"/>
</dbReference>
<dbReference type="GO" id="GO:0090374">
    <property type="term" value="P:oligopeptide export from mitochondrion"/>
    <property type="evidence" value="ECO:0007669"/>
    <property type="project" value="TreeGrafter"/>
</dbReference>
<keyword evidence="6" id="KW-0547">Nucleotide-binding</keyword>
<feature type="transmembrane region" description="Helical" evidence="11">
    <location>
        <begin position="167"/>
        <end position="191"/>
    </location>
</feature>
<dbReference type="InterPro" id="IPR003593">
    <property type="entry name" value="AAA+_ATPase"/>
</dbReference>
<dbReference type="CDD" id="cd18577">
    <property type="entry name" value="ABC_6TM_Pgp_ABCB1_D1_like"/>
    <property type="match status" value="1"/>
</dbReference>
<feature type="transmembrane region" description="Helical" evidence="11">
    <location>
        <begin position="991"/>
        <end position="1012"/>
    </location>
</feature>
<dbReference type="InterPro" id="IPR017871">
    <property type="entry name" value="ABC_transporter-like_CS"/>
</dbReference>
<keyword evidence="8 11" id="KW-1133">Transmembrane helix</keyword>
<dbReference type="SUPFAM" id="SSF52540">
    <property type="entry name" value="P-loop containing nucleoside triphosphate hydrolases"/>
    <property type="match status" value="2"/>
</dbReference>
<feature type="compositionally biased region" description="Basic and acidic residues" evidence="10">
    <location>
        <begin position="129"/>
        <end position="144"/>
    </location>
</feature>
<feature type="domain" description="ABC transmembrane type-1" evidence="13">
    <location>
        <begin position="171"/>
        <end position="478"/>
    </location>
</feature>
<feature type="transmembrane region" description="Helical" evidence="11">
    <location>
        <begin position="414"/>
        <end position="437"/>
    </location>
</feature>
<protein>
    <submittedName>
        <fullName evidence="14">Multidrug resistance protein 1</fullName>
    </submittedName>
</protein>
<feature type="transmembrane region" description="Helical" evidence="11">
    <location>
        <begin position="1103"/>
        <end position="1127"/>
    </location>
</feature>
<feature type="transmembrane region" description="Helical" evidence="11">
    <location>
        <begin position="449"/>
        <end position="470"/>
    </location>
</feature>
<dbReference type="CDD" id="cd18578">
    <property type="entry name" value="ABC_6TM_Pgp_ABCB1_D2_like"/>
    <property type="match status" value="1"/>
</dbReference>
<dbReference type="Proteomes" id="UP001164286">
    <property type="component" value="Unassembled WGS sequence"/>
</dbReference>
<keyword evidence="3" id="KW-0813">Transport</keyword>
<dbReference type="PANTHER" id="PTHR43394">
    <property type="entry name" value="ATP-DEPENDENT PERMEASE MDL1, MITOCHONDRIAL"/>
    <property type="match status" value="1"/>
</dbReference>
<keyword evidence="9 11" id="KW-0472">Membrane</keyword>
<dbReference type="PROSITE" id="PS50893">
    <property type="entry name" value="ABC_TRANSPORTER_2"/>
    <property type="match status" value="2"/>
</dbReference>
<dbReference type="InterPro" id="IPR003439">
    <property type="entry name" value="ABC_transporter-like_ATP-bd"/>
</dbReference>
<feature type="domain" description="ABC transmembrane type-1" evidence="13">
    <location>
        <begin position="845"/>
        <end position="1132"/>
    </location>
</feature>
<evidence type="ECO:0000259" key="12">
    <source>
        <dbReference type="PROSITE" id="PS50893"/>
    </source>
</evidence>
<keyword evidence="4" id="KW-1003">Cell membrane</keyword>
<feature type="compositionally biased region" description="Pro residues" evidence="10">
    <location>
        <begin position="1"/>
        <end position="10"/>
    </location>
</feature>
<dbReference type="GO" id="GO:0005743">
    <property type="term" value="C:mitochondrial inner membrane"/>
    <property type="evidence" value="ECO:0007669"/>
    <property type="project" value="TreeGrafter"/>
</dbReference>
<feature type="compositionally biased region" description="Low complexity" evidence="10">
    <location>
        <begin position="61"/>
        <end position="78"/>
    </location>
</feature>
<dbReference type="InterPro" id="IPR011527">
    <property type="entry name" value="ABC1_TM_dom"/>
</dbReference>
<dbReference type="RefSeq" id="XP_052943413.1">
    <property type="nucleotide sequence ID" value="XM_053085896.1"/>
</dbReference>
<evidence type="ECO:0000256" key="2">
    <source>
        <dbReference type="ARBA" id="ARBA00007577"/>
    </source>
</evidence>
<dbReference type="SUPFAM" id="SSF90123">
    <property type="entry name" value="ABC transporter transmembrane region"/>
    <property type="match status" value="2"/>
</dbReference>
<evidence type="ECO:0000256" key="7">
    <source>
        <dbReference type="ARBA" id="ARBA00022840"/>
    </source>
</evidence>
<keyword evidence="15" id="KW-1185">Reference proteome</keyword>
<feature type="domain" description="ABC transporter" evidence="12">
    <location>
        <begin position="1169"/>
        <end position="1409"/>
    </location>
</feature>
<evidence type="ECO:0000313" key="14">
    <source>
        <dbReference type="EMBL" id="KAI9633636.1"/>
    </source>
</evidence>
<dbReference type="FunFam" id="3.40.50.300:FF:000251">
    <property type="entry name" value="ABC transporter B family member 19"/>
    <property type="match status" value="1"/>
</dbReference>
<evidence type="ECO:0000256" key="9">
    <source>
        <dbReference type="ARBA" id="ARBA00023136"/>
    </source>
</evidence>
<dbReference type="FunFam" id="1.20.1560.10:FF:000102">
    <property type="entry name" value="ABC multidrug transporter Mdr1"/>
    <property type="match status" value="1"/>
</dbReference>
<feature type="transmembrane region" description="Helical" evidence="11">
    <location>
        <begin position="888"/>
        <end position="909"/>
    </location>
</feature>
<dbReference type="GeneID" id="77725097"/>
<evidence type="ECO:0000256" key="10">
    <source>
        <dbReference type="SAM" id="MobiDB-lite"/>
    </source>
</evidence>
<proteinExistence type="inferred from homology"/>
<evidence type="ECO:0000256" key="3">
    <source>
        <dbReference type="ARBA" id="ARBA00022448"/>
    </source>
</evidence>
<dbReference type="EMBL" id="JAKWFO010000008">
    <property type="protein sequence ID" value="KAI9633636.1"/>
    <property type="molecule type" value="Genomic_DNA"/>
</dbReference>
<evidence type="ECO:0000256" key="6">
    <source>
        <dbReference type="ARBA" id="ARBA00022741"/>
    </source>
</evidence>
<accession>A0AA38H405</accession>
<dbReference type="GO" id="GO:0015421">
    <property type="term" value="F:ABC-type oligopeptide transporter activity"/>
    <property type="evidence" value="ECO:0007669"/>
    <property type="project" value="TreeGrafter"/>
</dbReference>
<dbReference type="InterPro" id="IPR039421">
    <property type="entry name" value="Type_1_exporter"/>
</dbReference>
<feature type="compositionally biased region" description="Basic and acidic residues" evidence="10">
    <location>
        <begin position="15"/>
        <end position="32"/>
    </location>
</feature>
<dbReference type="Pfam" id="PF00664">
    <property type="entry name" value="ABC_membrane"/>
    <property type="match status" value="2"/>
</dbReference>
<feature type="transmembrane region" description="Helical" evidence="11">
    <location>
        <begin position="1073"/>
        <end position="1097"/>
    </location>
</feature>
<dbReference type="CDD" id="cd03249">
    <property type="entry name" value="ABC_MTABC3_MDL1_MDL2"/>
    <property type="match status" value="2"/>
</dbReference>
<gene>
    <name evidence="14" type="ORF">MKK02DRAFT_18118</name>
</gene>
<keyword evidence="5 11" id="KW-0812">Transmembrane</keyword>